<reference evidence="1" key="1">
    <citation type="submission" date="2017-02" db="EMBL/GenBank/DDBJ databases">
        <title>Delving into the versatile metabolic prowess of the omnipresent phylum Bacteroidetes.</title>
        <authorList>
            <person name="Nobu M.K."/>
            <person name="Mei R."/>
            <person name="Narihiro T."/>
            <person name="Kuroda K."/>
            <person name="Liu W.-T."/>
        </authorList>
    </citation>
    <scope>NUCLEOTIDE SEQUENCE</scope>
    <source>
        <strain evidence="1">ADurb.Bin276</strain>
    </source>
</reference>
<accession>A0A1V5SZH3</accession>
<dbReference type="Proteomes" id="UP000485569">
    <property type="component" value="Unassembled WGS sequence"/>
</dbReference>
<protein>
    <submittedName>
        <fullName evidence="1">Uncharacterized protein</fullName>
    </submittedName>
</protein>
<organism evidence="1">
    <name type="scientific">Candidatus Atribacter allofermentans</name>
    <dbReference type="NCBI Taxonomy" id="1852833"/>
    <lineage>
        <taxon>Bacteria</taxon>
        <taxon>Pseudomonadati</taxon>
        <taxon>Atribacterota</taxon>
        <taxon>Atribacteria</taxon>
        <taxon>Atribacterales</taxon>
        <taxon>Atribacteraceae</taxon>
        <taxon>Atribacter</taxon>
    </lineage>
</organism>
<name>A0A1V5SZH3_9BACT</name>
<proteinExistence type="predicted"/>
<gene>
    <name evidence="1" type="ORF">BWY41_00783</name>
</gene>
<dbReference type="AlphaFoldDB" id="A0A1V5SZH3"/>
<comment type="caution">
    <text evidence="1">The sequence shown here is derived from an EMBL/GenBank/DDBJ whole genome shotgun (WGS) entry which is preliminary data.</text>
</comment>
<dbReference type="EMBL" id="MWBQ01000047">
    <property type="protein sequence ID" value="OQA59754.1"/>
    <property type="molecule type" value="Genomic_DNA"/>
</dbReference>
<evidence type="ECO:0000313" key="1">
    <source>
        <dbReference type="EMBL" id="OQA59754.1"/>
    </source>
</evidence>
<sequence>MTPAVSDEILMWNSAVQVNDFIIRYMSHDLVVGGFKENILLIPFHI</sequence>